<feature type="compositionally biased region" description="Polar residues" evidence="7">
    <location>
        <begin position="352"/>
        <end position="371"/>
    </location>
</feature>
<gene>
    <name evidence="6 12" type="primary">mutL</name>
    <name evidence="11" type="ORF">DM482_07925</name>
    <name evidence="10" type="ORF">M5S13_05190</name>
    <name evidence="12" type="ORF">NCTC10926_00522</name>
</gene>
<keyword evidence="3 6" id="KW-0227">DNA damage</keyword>
<reference evidence="12 14" key="2">
    <citation type="submission" date="2018-06" db="EMBL/GenBank/DDBJ databases">
        <authorList>
            <consortium name="Pathogen Informatics"/>
            <person name="Doyle S."/>
        </authorList>
    </citation>
    <scope>NUCLEOTIDE SEQUENCE [LARGE SCALE GENOMIC DNA]</scope>
    <source>
        <strain evidence="12 14">NCTC10926</strain>
    </source>
</reference>
<organism evidence="12 14">
    <name type="scientific">Avibacterium paragallinarum</name>
    <name type="common">Haemophilus gallinarum</name>
    <dbReference type="NCBI Taxonomy" id="728"/>
    <lineage>
        <taxon>Bacteria</taxon>
        <taxon>Pseudomonadati</taxon>
        <taxon>Pseudomonadota</taxon>
        <taxon>Gammaproteobacteria</taxon>
        <taxon>Pasteurellales</taxon>
        <taxon>Pasteurellaceae</taxon>
        <taxon>Avibacterium</taxon>
    </lineage>
</organism>
<dbReference type="GO" id="GO:0032300">
    <property type="term" value="C:mismatch repair complex"/>
    <property type="evidence" value="ECO:0007669"/>
    <property type="project" value="InterPro"/>
</dbReference>
<keyword evidence="10" id="KW-0255">Endonuclease</keyword>
<protein>
    <recommendedName>
        <fullName evidence="2 6">DNA mismatch repair protein MutL</fullName>
    </recommendedName>
</protein>
<dbReference type="NCBIfam" id="TIGR00585">
    <property type="entry name" value="mutl"/>
    <property type="match status" value="1"/>
</dbReference>
<evidence type="ECO:0000256" key="4">
    <source>
        <dbReference type="ARBA" id="ARBA00023204"/>
    </source>
</evidence>
<evidence type="ECO:0000313" key="10">
    <source>
        <dbReference type="EMBL" id="MEE6041280.1"/>
    </source>
</evidence>
<reference evidence="10" key="4">
    <citation type="submission" date="2022-05" db="EMBL/GenBank/DDBJ databases">
        <authorList>
            <person name="Chen Y."/>
            <person name="Zhu J."/>
            <person name="Zhu K."/>
        </authorList>
    </citation>
    <scope>NUCLEOTIDE SEQUENCE</scope>
    <source>
        <strain evidence="10">AV25</strain>
    </source>
</reference>
<dbReference type="SUPFAM" id="SSF55874">
    <property type="entry name" value="ATPase domain of HSP90 chaperone/DNA topoisomerase II/histidine kinase"/>
    <property type="match status" value="1"/>
</dbReference>
<dbReference type="PROSITE" id="PS00058">
    <property type="entry name" value="DNA_MISMATCH_REPAIR_1"/>
    <property type="match status" value="1"/>
</dbReference>
<comment type="similarity">
    <text evidence="1 6">Belongs to the DNA mismatch repair MutL/HexB family.</text>
</comment>
<dbReference type="InterPro" id="IPR014762">
    <property type="entry name" value="DNA_mismatch_repair_CS"/>
</dbReference>
<dbReference type="SMART" id="SM00853">
    <property type="entry name" value="MutL_C"/>
    <property type="match status" value="1"/>
</dbReference>
<dbReference type="GO" id="GO:0016887">
    <property type="term" value="F:ATP hydrolysis activity"/>
    <property type="evidence" value="ECO:0007669"/>
    <property type="project" value="InterPro"/>
</dbReference>
<dbReference type="Gene3D" id="3.30.1540.20">
    <property type="entry name" value="MutL, C-terminal domain, dimerisation subdomain"/>
    <property type="match status" value="1"/>
</dbReference>
<dbReference type="GO" id="GO:0140664">
    <property type="term" value="F:ATP-dependent DNA damage sensor activity"/>
    <property type="evidence" value="ECO:0007669"/>
    <property type="project" value="InterPro"/>
</dbReference>
<keyword evidence="10" id="KW-0540">Nuclease</keyword>
<dbReference type="InterPro" id="IPR014721">
    <property type="entry name" value="Ribsml_uS5_D2-typ_fold_subgr"/>
</dbReference>
<dbReference type="GO" id="GO:0030983">
    <property type="term" value="F:mismatched DNA binding"/>
    <property type="evidence" value="ECO:0007669"/>
    <property type="project" value="InterPro"/>
</dbReference>
<proteinExistence type="inferred from homology"/>
<evidence type="ECO:0000259" key="8">
    <source>
        <dbReference type="SMART" id="SM00853"/>
    </source>
</evidence>
<dbReference type="FunFam" id="3.30.565.10:FF:000003">
    <property type="entry name" value="DNA mismatch repair endonuclease MutL"/>
    <property type="match status" value="1"/>
</dbReference>
<dbReference type="RefSeq" id="WP_110478480.1">
    <property type="nucleotide sequence ID" value="NZ_CP081939.1"/>
</dbReference>
<feature type="domain" description="DNA mismatch repair protein S5" evidence="9">
    <location>
        <begin position="212"/>
        <end position="330"/>
    </location>
</feature>
<evidence type="ECO:0000256" key="6">
    <source>
        <dbReference type="HAMAP-Rule" id="MF_00149"/>
    </source>
</evidence>
<dbReference type="Gene3D" id="3.30.1370.100">
    <property type="entry name" value="MutL, C-terminal domain, regulatory subdomain"/>
    <property type="match status" value="1"/>
</dbReference>
<feature type="region of interest" description="Disordered" evidence="7">
    <location>
        <begin position="352"/>
        <end position="374"/>
    </location>
</feature>
<dbReference type="InterPro" id="IPR038973">
    <property type="entry name" value="MutL/Mlh/Pms-like"/>
</dbReference>
<dbReference type="EMBL" id="UFSW01000001">
    <property type="protein sequence ID" value="SUU97151.1"/>
    <property type="molecule type" value="Genomic_DNA"/>
</dbReference>
<dbReference type="CDD" id="cd16926">
    <property type="entry name" value="HATPase_MutL-MLH-PMS-like"/>
    <property type="match status" value="1"/>
</dbReference>
<dbReference type="SUPFAM" id="SSF54211">
    <property type="entry name" value="Ribosomal protein S5 domain 2-like"/>
    <property type="match status" value="1"/>
</dbReference>
<evidence type="ECO:0000256" key="1">
    <source>
        <dbReference type="ARBA" id="ARBA00006082"/>
    </source>
</evidence>
<dbReference type="SUPFAM" id="SSF118116">
    <property type="entry name" value="DNA mismatch repair protein MutL"/>
    <property type="match status" value="1"/>
</dbReference>
<evidence type="ECO:0000313" key="15">
    <source>
        <dbReference type="Proteomes" id="UP001347884"/>
    </source>
</evidence>
<dbReference type="Pfam" id="PF08676">
    <property type="entry name" value="MutL_C"/>
    <property type="match status" value="1"/>
</dbReference>
<dbReference type="Gene3D" id="3.30.565.10">
    <property type="entry name" value="Histidine kinase-like ATPase, C-terminal domain"/>
    <property type="match status" value="1"/>
</dbReference>
<evidence type="ECO:0000313" key="11">
    <source>
        <dbReference type="EMBL" id="PXZ38745.1"/>
    </source>
</evidence>
<evidence type="ECO:0000313" key="14">
    <source>
        <dbReference type="Proteomes" id="UP000254620"/>
    </source>
</evidence>
<dbReference type="FunFam" id="3.30.230.10:FF:000013">
    <property type="entry name" value="DNA mismatch repair endonuclease MutL"/>
    <property type="match status" value="1"/>
</dbReference>
<dbReference type="InterPro" id="IPR002099">
    <property type="entry name" value="MutL/Mlh/PMS"/>
</dbReference>
<dbReference type="InterPro" id="IPR014790">
    <property type="entry name" value="MutL_C"/>
</dbReference>
<dbReference type="PANTHER" id="PTHR10073:SF12">
    <property type="entry name" value="DNA MISMATCH REPAIR PROTEIN MLH1"/>
    <property type="match status" value="1"/>
</dbReference>
<dbReference type="EMBL" id="JAMDKF010000008">
    <property type="protein sequence ID" value="MEE6041280.1"/>
    <property type="molecule type" value="Genomic_DNA"/>
</dbReference>
<dbReference type="GO" id="GO:0004519">
    <property type="term" value="F:endonuclease activity"/>
    <property type="evidence" value="ECO:0007669"/>
    <property type="project" value="UniProtKB-KW"/>
</dbReference>
<dbReference type="EMBL" id="QJPJ01000011">
    <property type="protein sequence ID" value="PXZ38745.1"/>
    <property type="molecule type" value="Genomic_DNA"/>
</dbReference>
<dbReference type="Gene3D" id="3.30.230.10">
    <property type="match status" value="1"/>
</dbReference>
<accession>A0A2V4F794</accession>
<dbReference type="HAMAP" id="MF_00149">
    <property type="entry name" value="DNA_mis_repair"/>
    <property type="match status" value="1"/>
</dbReference>
<evidence type="ECO:0000256" key="3">
    <source>
        <dbReference type="ARBA" id="ARBA00022763"/>
    </source>
</evidence>
<name>A0A2V4F794_AVIPA</name>
<dbReference type="AlphaFoldDB" id="A0A2V4F794"/>
<sequence length="657" mass="73977">MPIQILPPQLANQIAAGEVVERPASVVKELVENSLDAGATRIQIEVENGGASLIRIRDNGIGIPKEELALALARHATSKIASIEDLEAILSLGFRGEALASISSVSRLTLTSRTENQKEAWQVYAQGREMETTITPASHPVGTTVEVANLFFNTPARRKFLRTDKTEFAHIDEVIRRIALAKPHIAFTLTHNGKTVRQYKSAVDFSQKLKRIATICGEEFIQHALHIDWKHDDLHLSGWVAAPNFKRSQNDLNYSYVNGRMVRDKVITHAIRQAYADYLGRDEHPAYILFIDLNPNDVDVNVHPTKHEVRFQQSRLVHDFIYQGVQNALLSSQEQGFVEQVGNGDHLTQLEGTTEQSHNQPSHKPQSSSVQEPAGIWQPFARTPRGTTNRAAAGRNIFQPTNEASYNITAPNEGEEESLFPAEQKNNAEIAPHCEQRQKHYTPSISKTVRQAYVELMGGASATSQTTPRMEIQGPEDLSAIPHNNAILRTLALVENKALLLQQAQQFYLLPIKALQTQQIRLSLQQDHIEQQPLLIPILFRLDETQQKAWQQQKAFFEQAGFAFNENFAQHRISLTLVPSCLRQQNLQQCVGNLLNQHSENFAQFLTALCEQLDYTEINVLGDAVNLLTEIESLLHQQNQIRLSQLLIPIDWQHYLN</sequence>
<dbReference type="InterPro" id="IPR013507">
    <property type="entry name" value="DNA_mismatch_S5_2-like"/>
</dbReference>
<keyword evidence="10" id="KW-0378">Hydrolase</keyword>
<dbReference type="InterPro" id="IPR020568">
    <property type="entry name" value="Ribosomal_Su5_D2-typ_SF"/>
</dbReference>
<dbReference type="SMART" id="SM01340">
    <property type="entry name" value="DNA_mis_repair"/>
    <property type="match status" value="1"/>
</dbReference>
<feature type="domain" description="MutL C-terminal dimerisation" evidence="8">
    <location>
        <begin position="490"/>
        <end position="647"/>
    </location>
</feature>
<dbReference type="InterPro" id="IPR042120">
    <property type="entry name" value="MutL_C_dimsub"/>
</dbReference>
<dbReference type="CDD" id="cd03482">
    <property type="entry name" value="MutL_Trans_MutL"/>
    <property type="match status" value="1"/>
</dbReference>
<dbReference type="InterPro" id="IPR036890">
    <property type="entry name" value="HATPase_C_sf"/>
</dbReference>
<keyword evidence="15" id="KW-1185">Reference proteome</keyword>
<reference evidence="11 13" key="1">
    <citation type="submission" date="2018-06" db="EMBL/GenBank/DDBJ databases">
        <authorList>
            <person name="Teymurazov M."/>
            <person name="Kislichkina A."/>
            <person name="Abaymova A."/>
            <person name="Mukhina T."/>
            <person name="Mayskaya N."/>
            <person name="Svetoch E."/>
            <person name="Bogun A."/>
        </authorList>
    </citation>
    <scope>NUCLEOTIDE SEQUENCE [LARGE SCALE GENOMIC DNA]</scope>
    <source>
        <strain evidence="11 13">SCPM-O-B-8406</strain>
    </source>
</reference>
<dbReference type="GO" id="GO:0005524">
    <property type="term" value="F:ATP binding"/>
    <property type="evidence" value="ECO:0007669"/>
    <property type="project" value="InterPro"/>
</dbReference>
<dbReference type="GO" id="GO:0006298">
    <property type="term" value="P:mismatch repair"/>
    <property type="evidence" value="ECO:0007669"/>
    <property type="project" value="UniProtKB-UniRule"/>
</dbReference>
<dbReference type="InterPro" id="IPR042121">
    <property type="entry name" value="MutL_C_regsub"/>
</dbReference>
<evidence type="ECO:0000313" key="13">
    <source>
        <dbReference type="Proteomes" id="UP000247594"/>
    </source>
</evidence>
<evidence type="ECO:0000256" key="5">
    <source>
        <dbReference type="ARBA" id="ARBA00056874"/>
    </source>
</evidence>
<dbReference type="Pfam" id="PF01119">
    <property type="entry name" value="DNA_mis_repair"/>
    <property type="match status" value="1"/>
</dbReference>
<dbReference type="PANTHER" id="PTHR10073">
    <property type="entry name" value="DNA MISMATCH REPAIR PROTEIN MLH, PMS, MUTL"/>
    <property type="match status" value="1"/>
</dbReference>
<dbReference type="InterPro" id="IPR020667">
    <property type="entry name" value="DNA_mismatch_repair_MutL"/>
</dbReference>
<keyword evidence="4 6" id="KW-0234">DNA repair</keyword>
<dbReference type="Proteomes" id="UP000247594">
    <property type="component" value="Unassembled WGS sequence"/>
</dbReference>
<reference evidence="10 15" key="3">
    <citation type="journal article" date="2022" name="Front. Microbiol.">
        <title>Commensal bacteria contribute to the growth of multidrug-resistant Avibacterium paragallinarum in chickens.</title>
        <authorList>
            <person name="Zhu J."/>
            <person name="Chen Y."/>
            <person name="Wu Y."/>
            <person name="Wang Y."/>
            <person name="Zhu K."/>
        </authorList>
    </citation>
    <scope>NUCLEOTIDE SEQUENCE [LARGE SCALE GENOMIC DNA]</scope>
    <source>
        <strain evidence="10 15">AV25</strain>
    </source>
</reference>
<dbReference type="Proteomes" id="UP000254620">
    <property type="component" value="Unassembled WGS sequence"/>
</dbReference>
<dbReference type="NCBIfam" id="NF000948">
    <property type="entry name" value="PRK00095.1-1"/>
    <property type="match status" value="1"/>
</dbReference>
<evidence type="ECO:0000256" key="7">
    <source>
        <dbReference type="SAM" id="MobiDB-lite"/>
    </source>
</evidence>
<evidence type="ECO:0000256" key="2">
    <source>
        <dbReference type="ARBA" id="ARBA00021975"/>
    </source>
</evidence>
<dbReference type="InterPro" id="IPR037198">
    <property type="entry name" value="MutL_C_sf"/>
</dbReference>
<dbReference type="Proteomes" id="UP001347884">
    <property type="component" value="Unassembled WGS sequence"/>
</dbReference>
<dbReference type="Pfam" id="PF13589">
    <property type="entry name" value="HATPase_c_3"/>
    <property type="match status" value="1"/>
</dbReference>
<comment type="function">
    <text evidence="5 6">This protein is involved in the repair of mismatches in DNA. It is required for dam-dependent methyl-directed DNA mismatch repair. May act as a 'molecular matchmaker', a protein that promotes the formation of a stable complex between two or more DNA-binding proteins in an ATP-dependent manner without itself being part of a final effector complex.</text>
</comment>
<evidence type="ECO:0000313" key="12">
    <source>
        <dbReference type="EMBL" id="SUU97151.1"/>
    </source>
</evidence>
<evidence type="ECO:0000259" key="9">
    <source>
        <dbReference type="SMART" id="SM01340"/>
    </source>
</evidence>